<evidence type="ECO:0000256" key="5">
    <source>
        <dbReference type="ARBA" id="ARBA00047503"/>
    </source>
</evidence>
<dbReference type="GO" id="GO:0009244">
    <property type="term" value="P:lipopolysaccharide core region biosynthetic process"/>
    <property type="evidence" value="ECO:0007669"/>
    <property type="project" value="TreeGrafter"/>
</dbReference>
<dbReference type="SUPFAM" id="SSF53756">
    <property type="entry name" value="UDP-Glycosyltransferase/glycogen phosphorylase"/>
    <property type="match status" value="1"/>
</dbReference>
<evidence type="ECO:0000313" key="6">
    <source>
        <dbReference type="EMBL" id="SVD76738.1"/>
    </source>
</evidence>
<proteinExistence type="inferred from homology"/>
<dbReference type="EC" id="2.4.99.24" evidence="4"/>
<dbReference type="AlphaFoldDB" id="A0A382Y2J4"/>
<dbReference type="PANTHER" id="PTHR30160:SF7">
    <property type="entry name" value="ADP-HEPTOSE--LPS HEPTOSYLTRANSFERASE 2"/>
    <property type="match status" value="1"/>
</dbReference>
<dbReference type="NCBIfam" id="TIGR02195">
    <property type="entry name" value="heptsyl_trn_II"/>
    <property type="match status" value="1"/>
</dbReference>
<accession>A0A382Y2J4</accession>
<keyword evidence="2" id="KW-0808">Transferase</keyword>
<keyword evidence="1" id="KW-0328">Glycosyltransferase</keyword>
<dbReference type="InterPro" id="IPR011910">
    <property type="entry name" value="RfaF"/>
</dbReference>
<reference evidence="6" key="1">
    <citation type="submission" date="2018-05" db="EMBL/GenBank/DDBJ databases">
        <authorList>
            <person name="Lanie J.A."/>
            <person name="Ng W.-L."/>
            <person name="Kazmierczak K.M."/>
            <person name="Andrzejewski T.M."/>
            <person name="Davidsen T.M."/>
            <person name="Wayne K.J."/>
            <person name="Tettelin H."/>
            <person name="Glass J.I."/>
            <person name="Rusch D."/>
            <person name="Podicherti R."/>
            <person name="Tsui H.-C.T."/>
            <person name="Winkler M.E."/>
        </authorList>
    </citation>
    <scope>NUCLEOTIDE SEQUENCE</scope>
</reference>
<dbReference type="GO" id="GO:0008713">
    <property type="term" value="F:ADP-heptose-lipopolysaccharide heptosyltransferase activity"/>
    <property type="evidence" value="ECO:0007669"/>
    <property type="project" value="UniProtKB-EC"/>
</dbReference>
<dbReference type="Pfam" id="PF01075">
    <property type="entry name" value="Glyco_transf_9"/>
    <property type="match status" value="1"/>
</dbReference>
<dbReference type="PANTHER" id="PTHR30160">
    <property type="entry name" value="TETRAACYLDISACCHARIDE 4'-KINASE-RELATED"/>
    <property type="match status" value="1"/>
</dbReference>
<gene>
    <name evidence="6" type="ORF">METZ01_LOCUS429592</name>
</gene>
<dbReference type="CDD" id="cd03789">
    <property type="entry name" value="GT9_LPS_heptosyltransferase"/>
    <property type="match status" value="1"/>
</dbReference>
<feature type="non-terminal residue" evidence="6">
    <location>
        <position position="1"/>
    </location>
</feature>
<dbReference type="GO" id="GO:0005829">
    <property type="term" value="C:cytosol"/>
    <property type="evidence" value="ECO:0007669"/>
    <property type="project" value="TreeGrafter"/>
</dbReference>
<comment type="similarity">
    <text evidence="3">Belongs to the glycosyltransferase 9 family.</text>
</comment>
<evidence type="ECO:0000256" key="4">
    <source>
        <dbReference type="ARBA" id="ARBA00044042"/>
    </source>
</evidence>
<sequence>EKYNDFVNDNLNTNFHPGRLIVHPSLKPKDNNSKPIVGINPGASYGDSKRWHPEKFAKVATELSNKFDILIFGGPNEKELAGDIEKALIEKGVINYQNLAASTSVEELIYHISTLDMFVTGDSGPMHIAAAFQVPTVAIFGPTKDKETSQWMNHKNTIVKKGLDCQPCMKRNCPLKHNNCMKLIKPEEVLNAVKSLN</sequence>
<dbReference type="Gene3D" id="3.40.50.2000">
    <property type="entry name" value="Glycogen Phosphorylase B"/>
    <property type="match status" value="1"/>
</dbReference>
<dbReference type="InterPro" id="IPR002201">
    <property type="entry name" value="Glyco_trans_9"/>
</dbReference>
<comment type="catalytic activity">
    <reaction evidence="5">
        <text>an L-alpha-D-Hep-(1-&gt;5)-[alpha-Kdo-(2-&gt;4)]-alpha-Kdo-(2-&gt;6)-lipid A + ADP-L-glycero-beta-D-manno-heptose = an L-alpha-D-Hep-(1-&gt;3)-L-alpha-D-Hep-(1-&gt;5)-[alpha-Kdo-(2-&gt;4)]-alpha-Kdo-(2-&gt;6)-lipid A + ADP + H(+)</text>
        <dbReference type="Rhea" id="RHEA:74071"/>
        <dbReference type="ChEBI" id="CHEBI:15378"/>
        <dbReference type="ChEBI" id="CHEBI:61506"/>
        <dbReference type="ChEBI" id="CHEBI:193068"/>
        <dbReference type="ChEBI" id="CHEBI:193069"/>
        <dbReference type="ChEBI" id="CHEBI:456216"/>
        <dbReference type="EC" id="2.4.99.24"/>
    </reaction>
</comment>
<dbReference type="InterPro" id="IPR051199">
    <property type="entry name" value="LPS_LOS_Heptosyltrfase"/>
</dbReference>
<protein>
    <recommendedName>
        <fullName evidence="4">lipopolysaccharide heptosyltransferase II</fullName>
        <ecNumber evidence="4">2.4.99.24</ecNumber>
    </recommendedName>
</protein>
<evidence type="ECO:0000256" key="1">
    <source>
        <dbReference type="ARBA" id="ARBA00022676"/>
    </source>
</evidence>
<evidence type="ECO:0000256" key="3">
    <source>
        <dbReference type="ARBA" id="ARBA00043995"/>
    </source>
</evidence>
<name>A0A382Y2J4_9ZZZZ</name>
<dbReference type="EMBL" id="UINC01171920">
    <property type="protein sequence ID" value="SVD76738.1"/>
    <property type="molecule type" value="Genomic_DNA"/>
</dbReference>
<organism evidence="6">
    <name type="scientific">marine metagenome</name>
    <dbReference type="NCBI Taxonomy" id="408172"/>
    <lineage>
        <taxon>unclassified sequences</taxon>
        <taxon>metagenomes</taxon>
        <taxon>ecological metagenomes</taxon>
    </lineage>
</organism>
<evidence type="ECO:0000256" key="2">
    <source>
        <dbReference type="ARBA" id="ARBA00022679"/>
    </source>
</evidence>